<protein>
    <recommendedName>
        <fullName evidence="4">Transmembrane protein</fullName>
    </recommendedName>
</protein>
<name>A0A0K2W5W5_MESPL</name>
<keyword evidence="1" id="KW-1133">Transmembrane helix</keyword>
<evidence type="ECO:0000256" key="1">
    <source>
        <dbReference type="SAM" id="Phobius"/>
    </source>
</evidence>
<organism evidence="2 3">
    <name type="scientific">Mesorhizobium plurifarium</name>
    <dbReference type="NCBI Taxonomy" id="69974"/>
    <lineage>
        <taxon>Bacteria</taxon>
        <taxon>Pseudomonadati</taxon>
        <taxon>Pseudomonadota</taxon>
        <taxon>Alphaproteobacteria</taxon>
        <taxon>Hyphomicrobiales</taxon>
        <taxon>Phyllobacteriaceae</taxon>
        <taxon>Mesorhizobium</taxon>
    </lineage>
</organism>
<proteinExistence type="predicted"/>
<keyword evidence="1" id="KW-0812">Transmembrane</keyword>
<evidence type="ECO:0000313" key="2">
    <source>
        <dbReference type="EMBL" id="CDX62363.1"/>
    </source>
</evidence>
<feature type="transmembrane region" description="Helical" evidence="1">
    <location>
        <begin position="66"/>
        <end position="87"/>
    </location>
</feature>
<gene>
    <name evidence="2" type="ORF">MPL1032_60023</name>
</gene>
<accession>A0A0K2W5W5</accession>
<dbReference type="Proteomes" id="UP000182888">
    <property type="component" value="Unassembled WGS sequence"/>
</dbReference>
<sequence length="124" mass="14080">MKLGSLEGTPEEIKNFFEINNSNLDHILTPPRARRTKTWTFPPCIIFAIFAISTQFAFFTRFVPTMVSFIVLLLLAIWIAAVIHIFFDKPWASYLVFFGLLLVALVTCGFVNPADLPTLVEKVK</sequence>
<keyword evidence="1" id="KW-0472">Membrane</keyword>
<dbReference type="AlphaFoldDB" id="A0A0K2W5W5"/>
<feature type="transmembrane region" description="Helical" evidence="1">
    <location>
        <begin position="94"/>
        <end position="114"/>
    </location>
</feature>
<evidence type="ECO:0000313" key="3">
    <source>
        <dbReference type="Proteomes" id="UP000182888"/>
    </source>
</evidence>
<reference evidence="3" key="1">
    <citation type="submission" date="2014-08" db="EMBL/GenBank/DDBJ databases">
        <authorList>
            <person name="Edwards T."/>
        </authorList>
    </citation>
    <scope>NUCLEOTIDE SEQUENCE [LARGE SCALE GENOMIC DNA]</scope>
</reference>
<feature type="transmembrane region" description="Helical" evidence="1">
    <location>
        <begin position="39"/>
        <end position="60"/>
    </location>
</feature>
<evidence type="ECO:0008006" key="4">
    <source>
        <dbReference type="Google" id="ProtNLM"/>
    </source>
</evidence>
<dbReference type="EMBL" id="CCND01000049">
    <property type="protein sequence ID" value="CDX62363.1"/>
    <property type="molecule type" value="Genomic_DNA"/>
</dbReference>